<evidence type="ECO:0000313" key="2">
    <source>
        <dbReference type="EMBL" id="TFA99182.1"/>
    </source>
</evidence>
<feature type="coiled-coil region" evidence="1">
    <location>
        <begin position="79"/>
        <end position="106"/>
    </location>
</feature>
<accession>A0ABY2GTC0</accession>
<keyword evidence="1" id="KW-0175">Coiled coil</keyword>
<dbReference type="Proteomes" id="UP001642720">
    <property type="component" value="Unassembled WGS sequence"/>
</dbReference>
<comment type="caution">
    <text evidence="2">The sequence shown here is derived from an EMBL/GenBank/DDBJ whole genome shotgun (WGS) entry which is preliminary data.</text>
</comment>
<sequence>MQEHSQKLLLGPHAPRFEDAGDQIFILEKGQMHALCRFLWTGKLQAQIDKDKADIKEAQSGIDAGDVQFTCFGDDYSRSSRAEGDIERLEKKIQGVQDALEADEAKLQAAKTLQADITSMRGQVTDPIDIVAPAIETLEAVQGAWASMNAEPPDALRLVR</sequence>
<organism evidence="2 3">
    <name type="scientific">Trichoderma ghanense</name>
    <dbReference type="NCBI Taxonomy" id="65468"/>
    <lineage>
        <taxon>Eukaryota</taxon>
        <taxon>Fungi</taxon>
        <taxon>Dikarya</taxon>
        <taxon>Ascomycota</taxon>
        <taxon>Pezizomycotina</taxon>
        <taxon>Sordariomycetes</taxon>
        <taxon>Hypocreomycetidae</taxon>
        <taxon>Hypocreales</taxon>
        <taxon>Hypocreaceae</taxon>
        <taxon>Trichoderma</taxon>
    </lineage>
</organism>
<protein>
    <submittedName>
        <fullName evidence="2">Uncharacterized protein</fullName>
    </submittedName>
</protein>
<evidence type="ECO:0000313" key="3">
    <source>
        <dbReference type="Proteomes" id="UP001642720"/>
    </source>
</evidence>
<dbReference type="SUPFAM" id="SSF58100">
    <property type="entry name" value="Bacterial hemolysins"/>
    <property type="match status" value="1"/>
</dbReference>
<keyword evidence="3" id="KW-1185">Reference proteome</keyword>
<dbReference type="Gene3D" id="1.20.1170.10">
    <property type="match status" value="1"/>
</dbReference>
<name>A0ABY2GTC0_9HYPO</name>
<dbReference type="GeneID" id="300580512"/>
<reference evidence="2 3" key="1">
    <citation type="submission" date="2018-01" db="EMBL/GenBank/DDBJ databases">
        <title>Genome characterization of the sugarcane-associated fungus Trichoderma ghanense CCMA-1212 and their application in lignocelulose bioconversion.</title>
        <authorList>
            <person name="Steindorff A.S."/>
            <person name="Mendes T.D."/>
            <person name="Vilela E.S.D."/>
            <person name="Rodrigues D.S."/>
            <person name="Formighieri E.F."/>
            <person name="Melo I.S."/>
            <person name="Favaro L.C.L."/>
        </authorList>
    </citation>
    <scope>NUCLEOTIDE SEQUENCE [LARGE SCALE GENOMIC DNA]</scope>
    <source>
        <strain evidence="2 3">CCMA-1212</strain>
    </source>
</reference>
<dbReference type="EMBL" id="PPTA01000015">
    <property type="protein sequence ID" value="TFA99182.1"/>
    <property type="molecule type" value="Genomic_DNA"/>
</dbReference>
<proteinExistence type="predicted"/>
<dbReference type="RefSeq" id="XP_073555384.1">
    <property type="nucleotide sequence ID" value="XM_073706062.1"/>
</dbReference>
<gene>
    <name evidence="2" type="ORF">CCMA1212_008960</name>
</gene>
<evidence type="ECO:0000256" key="1">
    <source>
        <dbReference type="SAM" id="Coils"/>
    </source>
</evidence>